<evidence type="ECO:0000313" key="1">
    <source>
        <dbReference type="EMBL" id="KAJ6639048.1"/>
    </source>
</evidence>
<organism evidence="1 2">
    <name type="scientific">Pseudolycoriella hygida</name>
    <dbReference type="NCBI Taxonomy" id="35572"/>
    <lineage>
        <taxon>Eukaryota</taxon>
        <taxon>Metazoa</taxon>
        <taxon>Ecdysozoa</taxon>
        <taxon>Arthropoda</taxon>
        <taxon>Hexapoda</taxon>
        <taxon>Insecta</taxon>
        <taxon>Pterygota</taxon>
        <taxon>Neoptera</taxon>
        <taxon>Endopterygota</taxon>
        <taxon>Diptera</taxon>
        <taxon>Nematocera</taxon>
        <taxon>Sciaroidea</taxon>
        <taxon>Sciaridae</taxon>
        <taxon>Pseudolycoriella</taxon>
    </lineage>
</organism>
<name>A0A9Q0S0N2_9DIPT</name>
<protein>
    <submittedName>
        <fullName evidence="1">Uncharacterized protein</fullName>
    </submittedName>
</protein>
<dbReference type="AlphaFoldDB" id="A0A9Q0S0N2"/>
<reference evidence="1" key="1">
    <citation type="submission" date="2022-07" db="EMBL/GenBank/DDBJ databases">
        <authorList>
            <person name="Trinca V."/>
            <person name="Uliana J.V.C."/>
            <person name="Torres T.T."/>
            <person name="Ward R.J."/>
            <person name="Monesi N."/>
        </authorList>
    </citation>
    <scope>NUCLEOTIDE SEQUENCE</scope>
    <source>
        <strain evidence="1">HSMRA1968</strain>
        <tissue evidence="1">Whole embryos</tissue>
    </source>
</reference>
<gene>
    <name evidence="1" type="ORF">Bhyg_11787</name>
</gene>
<dbReference type="EMBL" id="WJQU01000003">
    <property type="protein sequence ID" value="KAJ6639048.1"/>
    <property type="molecule type" value="Genomic_DNA"/>
</dbReference>
<proteinExistence type="predicted"/>
<evidence type="ECO:0000313" key="2">
    <source>
        <dbReference type="Proteomes" id="UP001151699"/>
    </source>
</evidence>
<keyword evidence="2" id="KW-1185">Reference proteome</keyword>
<accession>A0A9Q0S0N2</accession>
<comment type="caution">
    <text evidence="1">The sequence shown here is derived from an EMBL/GenBank/DDBJ whole genome shotgun (WGS) entry which is preliminary data.</text>
</comment>
<dbReference type="Proteomes" id="UP001151699">
    <property type="component" value="Chromosome X"/>
</dbReference>
<sequence length="25" mass="2918">MNSECFAALELFERKAHDLRDPLIV</sequence>